<evidence type="ECO:0000256" key="1">
    <source>
        <dbReference type="ARBA" id="ARBA00009431"/>
    </source>
</evidence>
<dbReference type="RefSeq" id="XP_020991237.2">
    <property type="nucleotide sequence ID" value="XM_021135578.2"/>
</dbReference>
<organism evidence="3 4">
    <name type="scientific">Arachis duranensis</name>
    <name type="common">Wild peanut</name>
    <dbReference type="NCBI Taxonomy" id="130453"/>
    <lineage>
        <taxon>Eukaryota</taxon>
        <taxon>Viridiplantae</taxon>
        <taxon>Streptophyta</taxon>
        <taxon>Embryophyta</taxon>
        <taxon>Tracheophyta</taxon>
        <taxon>Spermatophyta</taxon>
        <taxon>Magnoliopsida</taxon>
        <taxon>eudicotyledons</taxon>
        <taxon>Gunneridae</taxon>
        <taxon>Pentapetalae</taxon>
        <taxon>rosids</taxon>
        <taxon>fabids</taxon>
        <taxon>Fabales</taxon>
        <taxon>Fabaceae</taxon>
        <taxon>Papilionoideae</taxon>
        <taxon>50 kb inversion clade</taxon>
        <taxon>dalbergioids sensu lato</taxon>
        <taxon>Dalbergieae</taxon>
        <taxon>Pterocarpus clade</taxon>
        <taxon>Arachis</taxon>
    </lineage>
</organism>
<keyword evidence="2" id="KW-0812">Transmembrane</keyword>
<gene>
    <name evidence="4" type="primary">LOC110277905</name>
</gene>
<reference evidence="3" key="1">
    <citation type="journal article" date="2016" name="Nat. Genet.">
        <title>The genome sequences of Arachis duranensis and Arachis ipaensis, the diploid ancestors of cultivated peanut.</title>
        <authorList>
            <person name="Bertioli D.J."/>
            <person name="Cannon S.B."/>
            <person name="Froenicke L."/>
            <person name="Huang G."/>
            <person name="Farmer A.D."/>
            <person name="Cannon E.K."/>
            <person name="Liu X."/>
            <person name="Gao D."/>
            <person name="Clevenger J."/>
            <person name="Dash S."/>
            <person name="Ren L."/>
            <person name="Moretzsohn M.C."/>
            <person name="Shirasawa K."/>
            <person name="Huang W."/>
            <person name="Vidigal B."/>
            <person name="Abernathy B."/>
            <person name="Chu Y."/>
            <person name="Niederhuth C.E."/>
            <person name="Umale P."/>
            <person name="Araujo A.C."/>
            <person name="Kozik A."/>
            <person name="Kim K.D."/>
            <person name="Burow M.D."/>
            <person name="Varshney R.K."/>
            <person name="Wang X."/>
            <person name="Zhang X."/>
            <person name="Barkley N."/>
            <person name="Guimaraes P.M."/>
            <person name="Isobe S."/>
            <person name="Guo B."/>
            <person name="Liao B."/>
            <person name="Stalker H.T."/>
            <person name="Schmitz R.J."/>
            <person name="Scheffler B.E."/>
            <person name="Leal-Bertioli S.C."/>
            <person name="Xun X."/>
            <person name="Jackson S.A."/>
            <person name="Michelmore R."/>
            <person name="Ozias-Akins P."/>
        </authorList>
    </citation>
    <scope>NUCLEOTIDE SEQUENCE [LARGE SCALE GENOMIC DNA]</scope>
    <source>
        <strain evidence="3">cv. V14167</strain>
    </source>
</reference>
<dbReference type="PANTHER" id="PTHR11802:SF239">
    <property type="entry name" value="PEPTIDASE S10, SERINE CARBOXYPEPTIDASE, ALPHA_BETA HYDROLASE-RELATED"/>
    <property type="match status" value="1"/>
</dbReference>
<dbReference type="AlphaFoldDB" id="A0A6P5N1J5"/>
<dbReference type="SUPFAM" id="SSF53474">
    <property type="entry name" value="alpha/beta-Hydrolases"/>
    <property type="match status" value="1"/>
</dbReference>
<dbReference type="Proteomes" id="UP000515211">
    <property type="component" value="Chromosome 2"/>
</dbReference>
<feature type="transmembrane region" description="Helical" evidence="2">
    <location>
        <begin position="6"/>
        <end position="27"/>
    </location>
</feature>
<proteinExistence type="inferred from homology"/>
<dbReference type="PANTHER" id="PTHR11802">
    <property type="entry name" value="SERINE PROTEASE FAMILY S10 SERINE CARBOXYPEPTIDASE"/>
    <property type="match status" value="1"/>
</dbReference>
<dbReference type="Pfam" id="PF00450">
    <property type="entry name" value="Peptidase_S10"/>
    <property type="match status" value="1"/>
</dbReference>
<dbReference type="GO" id="GO:0019748">
    <property type="term" value="P:secondary metabolic process"/>
    <property type="evidence" value="ECO:0007669"/>
    <property type="project" value="TreeGrafter"/>
</dbReference>
<dbReference type="InterPro" id="IPR029058">
    <property type="entry name" value="AB_hydrolase_fold"/>
</dbReference>
<dbReference type="KEGG" id="adu:110277905"/>
<dbReference type="GO" id="GO:0004185">
    <property type="term" value="F:serine-type carboxypeptidase activity"/>
    <property type="evidence" value="ECO:0007669"/>
    <property type="project" value="InterPro"/>
</dbReference>
<dbReference type="GeneID" id="110277905"/>
<keyword evidence="2" id="KW-0472">Membrane</keyword>
<sequence>MASSSIINWSYICQVMFFALSLFLQLLPSEIEGIGAKVESLLGYDGPLPFHLETGYIGLGDSDDDMQVFYYFIKSENDPKNDPLLLWLTGGPGCSSFSGLSFQIGDLQFATCLFKSIILQPFLHVEIRTTI</sequence>
<evidence type="ECO:0000313" key="3">
    <source>
        <dbReference type="Proteomes" id="UP000515211"/>
    </source>
</evidence>
<comment type="similarity">
    <text evidence="1">Belongs to the peptidase S10 family.</text>
</comment>
<dbReference type="Gene3D" id="3.40.50.1820">
    <property type="entry name" value="alpha/beta hydrolase"/>
    <property type="match status" value="1"/>
</dbReference>
<accession>A0A6P5N1J5</accession>
<evidence type="ECO:0000256" key="2">
    <source>
        <dbReference type="SAM" id="Phobius"/>
    </source>
</evidence>
<dbReference type="GO" id="GO:0006508">
    <property type="term" value="P:proteolysis"/>
    <property type="evidence" value="ECO:0007669"/>
    <property type="project" value="InterPro"/>
</dbReference>
<evidence type="ECO:0000313" key="4">
    <source>
        <dbReference type="RefSeq" id="XP_020991237.2"/>
    </source>
</evidence>
<protein>
    <submittedName>
        <fullName evidence="4">Serine carboxypeptidase-like 16</fullName>
    </submittedName>
</protein>
<keyword evidence="2" id="KW-1133">Transmembrane helix</keyword>
<keyword evidence="3" id="KW-1185">Reference proteome</keyword>
<reference evidence="4" key="2">
    <citation type="submission" date="2025-08" db="UniProtKB">
        <authorList>
            <consortium name="RefSeq"/>
        </authorList>
    </citation>
    <scope>IDENTIFICATION</scope>
    <source>
        <tissue evidence="4">Whole plant</tissue>
    </source>
</reference>
<dbReference type="InterPro" id="IPR001563">
    <property type="entry name" value="Peptidase_S10"/>
</dbReference>
<name>A0A6P5N1J5_ARADU</name>
<dbReference type="GO" id="GO:0016747">
    <property type="term" value="F:acyltransferase activity, transferring groups other than amino-acyl groups"/>
    <property type="evidence" value="ECO:0007669"/>
    <property type="project" value="TreeGrafter"/>
</dbReference>